<proteinExistence type="predicted"/>
<evidence type="ECO:0008006" key="3">
    <source>
        <dbReference type="Google" id="ProtNLM"/>
    </source>
</evidence>
<name>A0A445M2Z5_GLYSO</name>
<keyword evidence="2" id="KW-1185">Reference proteome</keyword>
<gene>
    <name evidence="1" type="ORF">D0Y65_001519</name>
</gene>
<evidence type="ECO:0000313" key="1">
    <source>
        <dbReference type="EMBL" id="RZC29934.1"/>
    </source>
</evidence>
<reference evidence="1 2" key="1">
    <citation type="submission" date="2018-09" db="EMBL/GenBank/DDBJ databases">
        <title>A high-quality reference genome of wild soybean provides a powerful tool to mine soybean genomes.</title>
        <authorList>
            <person name="Xie M."/>
            <person name="Chung C.Y.L."/>
            <person name="Li M.-W."/>
            <person name="Wong F.-L."/>
            <person name="Chan T.-F."/>
            <person name="Lam H.-M."/>
        </authorList>
    </citation>
    <scope>NUCLEOTIDE SEQUENCE [LARGE SCALE GENOMIC DNA]</scope>
    <source>
        <strain evidence="2">cv. W05</strain>
        <tissue evidence="1">Hypocotyl of etiolated seedlings</tissue>
    </source>
</reference>
<organism evidence="1 2">
    <name type="scientific">Glycine soja</name>
    <name type="common">Wild soybean</name>
    <dbReference type="NCBI Taxonomy" id="3848"/>
    <lineage>
        <taxon>Eukaryota</taxon>
        <taxon>Viridiplantae</taxon>
        <taxon>Streptophyta</taxon>
        <taxon>Embryophyta</taxon>
        <taxon>Tracheophyta</taxon>
        <taxon>Spermatophyta</taxon>
        <taxon>Magnoliopsida</taxon>
        <taxon>eudicotyledons</taxon>
        <taxon>Gunneridae</taxon>
        <taxon>Pentapetalae</taxon>
        <taxon>rosids</taxon>
        <taxon>fabids</taxon>
        <taxon>Fabales</taxon>
        <taxon>Fabaceae</taxon>
        <taxon>Papilionoideae</taxon>
        <taxon>50 kb inversion clade</taxon>
        <taxon>NPAAA clade</taxon>
        <taxon>indigoferoid/millettioid clade</taxon>
        <taxon>Phaseoleae</taxon>
        <taxon>Glycine</taxon>
        <taxon>Glycine subgen. Soja</taxon>
    </lineage>
</organism>
<evidence type="ECO:0000313" key="2">
    <source>
        <dbReference type="Proteomes" id="UP000289340"/>
    </source>
</evidence>
<dbReference type="AlphaFoldDB" id="A0A445M2Z5"/>
<dbReference type="PANTHER" id="PTHR34023:SF5">
    <property type="entry name" value="RNASE H TYPE-1 DOMAIN-CONTAINING PROTEIN"/>
    <property type="match status" value="1"/>
</dbReference>
<accession>A0A445M2Z5</accession>
<dbReference type="EMBL" id="QZWG01000001">
    <property type="protein sequence ID" value="RZC29934.1"/>
    <property type="molecule type" value="Genomic_DNA"/>
</dbReference>
<sequence length="131" mass="14308">MLILKLVQQPVDVRHRYASIIASVQELLRNTWNVVLKHSLREGNVCADFLTRMGSNSGFAYLELDCDSNSSLATTRPIRNCLKPTILLGDSHGAPSILLQQNYVEPSSASLDRLEAAMANLTATQGNLAIA</sequence>
<protein>
    <recommendedName>
        <fullName evidence="3">RNase H type-1 domain-containing protein</fullName>
    </recommendedName>
</protein>
<comment type="caution">
    <text evidence="1">The sequence shown here is derived from an EMBL/GenBank/DDBJ whole genome shotgun (WGS) entry which is preliminary data.</text>
</comment>
<dbReference type="PANTHER" id="PTHR34023">
    <property type="entry name" value="RNASE H DOMAIN-CONTAINING PROTEIN"/>
    <property type="match status" value="1"/>
</dbReference>
<dbReference type="Proteomes" id="UP000289340">
    <property type="component" value="Chromosome 1"/>
</dbReference>